<evidence type="ECO:0000313" key="5">
    <source>
        <dbReference type="Proteomes" id="UP000193925"/>
    </source>
</evidence>
<dbReference type="EMBL" id="LT841305">
    <property type="protein sequence ID" value="SMH67659.1"/>
    <property type="molecule type" value="Genomic_DNA"/>
</dbReference>
<evidence type="ECO:0000259" key="1">
    <source>
        <dbReference type="Pfam" id="PF00534"/>
    </source>
</evidence>
<evidence type="ECO:0000313" key="3">
    <source>
        <dbReference type="EMBL" id="CDQ11300.1"/>
    </source>
</evidence>
<dbReference type="SUPFAM" id="SSF53756">
    <property type="entry name" value="UDP-Glycosyltransferase/glycogen phosphorylase"/>
    <property type="match status" value="1"/>
</dbReference>
<dbReference type="Pfam" id="PF00534">
    <property type="entry name" value="Glycos_transf_1"/>
    <property type="match status" value="1"/>
</dbReference>
<dbReference type="InterPro" id="IPR028098">
    <property type="entry name" value="Glyco_trans_4-like_N"/>
</dbReference>
<dbReference type="Pfam" id="PF13439">
    <property type="entry name" value="Glyco_transf_4"/>
    <property type="match status" value="1"/>
</dbReference>
<dbReference type="PANTHER" id="PTHR45947:SF3">
    <property type="entry name" value="SULFOQUINOVOSYL TRANSFERASE SQD2"/>
    <property type="match status" value="1"/>
</dbReference>
<dbReference type="InterPro" id="IPR001296">
    <property type="entry name" value="Glyco_trans_1"/>
</dbReference>
<reference evidence="4 5" key="3">
    <citation type="submission" date="2017-03" db="EMBL/GenBank/DDBJ databases">
        <authorList>
            <person name="Regsiter A."/>
            <person name="William W."/>
        </authorList>
    </citation>
    <scope>NUCLEOTIDE SEQUENCE [LARGE SCALE GENOMIC DNA]</scope>
    <source>
        <strain evidence="4">PRJEB5721</strain>
    </source>
</reference>
<dbReference type="Proteomes" id="UP000193925">
    <property type="component" value="Chromosome AFERRI"/>
</dbReference>
<dbReference type="RefSeq" id="WP_035194246.1">
    <property type="nucleotide sequence ID" value="NZ_CCCS020000049.1"/>
</dbReference>
<dbReference type="CDD" id="cd03801">
    <property type="entry name" value="GT4_PimA-like"/>
    <property type="match status" value="1"/>
</dbReference>
<evidence type="ECO:0000313" key="4">
    <source>
        <dbReference type="EMBL" id="SMH67659.1"/>
    </source>
</evidence>
<keyword evidence="3" id="KW-0808">Transferase</keyword>
<protein>
    <submittedName>
        <fullName evidence="3">Glycosyl transferase group 1</fullName>
    </submittedName>
</protein>
<dbReference type="InterPro" id="IPR050194">
    <property type="entry name" value="Glycosyltransferase_grp1"/>
</dbReference>
<feature type="domain" description="Glycosyl transferase family 1" evidence="1">
    <location>
        <begin position="161"/>
        <end position="303"/>
    </location>
</feature>
<dbReference type="AlphaFoldDB" id="A0A060US97"/>
<dbReference type="EMBL" id="CCCS020000049">
    <property type="protein sequence ID" value="CDQ11300.1"/>
    <property type="molecule type" value="Genomic_DNA"/>
</dbReference>
<reference evidence="3" key="1">
    <citation type="submission" date="2014-03" db="EMBL/GenBank/DDBJ databases">
        <authorList>
            <person name="Genoscope - CEA"/>
        </authorList>
    </citation>
    <scope>NUCLEOTIDE SEQUENCE [LARGE SCALE GENOMIC DNA]</scope>
    <source>
        <strain evidence="3">CF27</strain>
    </source>
</reference>
<dbReference type="Gene3D" id="3.40.50.2000">
    <property type="entry name" value="Glycogen Phosphorylase B"/>
    <property type="match status" value="2"/>
</dbReference>
<accession>A0A060US97</accession>
<organism evidence="3">
    <name type="scientific">Acidithiobacillus ferrivorans</name>
    <dbReference type="NCBI Taxonomy" id="160808"/>
    <lineage>
        <taxon>Bacteria</taxon>
        <taxon>Pseudomonadati</taxon>
        <taxon>Pseudomonadota</taxon>
        <taxon>Acidithiobacillia</taxon>
        <taxon>Acidithiobacillales</taxon>
        <taxon>Acidithiobacillaceae</taxon>
        <taxon>Acidithiobacillus</taxon>
    </lineage>
</organism>
<dbReference type="PANTHER" id="PTHR45947">
    <property type="entry name" value="SULFOQUINOVOSYL TRANSFERASE SQD2"/>
    <property type="match status" value="1"/>
</dbReference>
<reference evidence="3" key="2">
    <citation type="submission" date="2014-07" db="EMBL/GenBank/DDBJ databases">
        <title>Initial genome analysis of the psychrotolerant acidophile Acidithiobacillus ferrivorans CF27: insights into iron and sulfur oxidation pathways and into biofilm formation.</title>
        <authorList>
            <person name="Talla E."/>
            <person name="Hedrich S."/>
            <person name="Mangenot S."/>
            <person name="Ji B."/>
            <person name="Johnson D.B."/>
            <person name="Barbe V."/>
            <person name="Bonnefoy V."/>
        </authorList>
    </citation>
    <scope>NUCLEOTIDE SEQUENCE [LARGE SCALE GENOMIC DNA]</scope>
    <source>
        <strain evidence="3">CF27</strain>
    </source>
</reference>
<name>A0A060US97_9PROT</name>
<sequence length="339" mass="36378">MKILFSSHAFYPNLGGLESVGLLLAQEFTSAGHEVMVVTQTPTDGNTPDFPFGVVRRPDARTLLRLTAWANVIYHHNVSLQTAWPLILVRRPWVVSHHGWLPRGFNALGIKGTFKRIVLRGATGIAVSQAVAADYTTPCAVIPNPYDDKVFRQLPGIAREGDLAFVGRLVSDKGLPVLLQALRHLAPRGLRPNLTVIGGGPEDKAWRQLTLDLGLAEQVRFVGPKRGEDLAAILNGHRVLVVPSLWNEPFGIVALEGLACGCVVVGSEGGGLKEAIGAAGLTFPNGDAPALAQCLEKMLSDPEIVAGCHSAVPEHLNLHRPPGVAERYLTVLSESIQVL</sequence>
<keyword evidence="5" id="KW-1185">Reference proteome</keyword>
<proteinExistence type="predicted"/>
<evidence type="ECO:0000259" key="2">
    <source>
        <dbReference type="Pfam" id="PF13439"/>
    </source>
</evidence>
<gene>
    <name evidence="4" type="ORF">AFERRI_50861</name>
    <name evidence="3" type="ORF">AFERRI_530195</name>
</gene>
<feature type="domain" description="Glycosyltransferase subfamily 4-like N-terminal" evidence="2">
    <location>
        <begin position="15"/>
        <end position="148"/>
    </location>
</feature>
<dbReference type="GO" id="GO:0016757">
    <property type="term" value="F:glycosyltransferase activity"/>
    <property type="evidence" value="ECO:0007669"/>
    <property type="project" value="InterPro"/>
</dbReference>